<feature type="region of interest" description="Disordered" evidence="1">
    <location>
        <begin position="990"/>
        <end position="1025"/>
    </location>
</feature>
<feature type="region of interest" description="Disordered" evidence="1">
    <location>
        <begin position="876"/>
        <end position="904"/>
    </location>
</feature>
<dbReference type="Proteomes" id="UP001324427">
    <property type="component" value="Unassembled WGS sequence"/>
</dbReference>
<proteinExistence type="predicted"/>
<gene>
    <name evidence="3" type="ORF">LTR36_002721</name>
</gene>
<feature type="compositionally biased region" description="Polar residues" evidence="1">
    <location>
        <begin position="880"/>
        <end position="892"/>
    </location>
</feature>
<protein>
    <recommendedName>
        <fullName evidence="5">Transmembrane protein</fullName>
    </recommendedName>
</protein>
<evidence type="ECO:0000256" key="1">
    <source>
        <dbReference type="SAM" id="MobiDB-lite"/>
    </source>
</evidence>
<evidence type="ECO:0008006" key="5">
    <source>
        <dbReference type="Google" id="ProtNLM"/>
    </source>
</evidence>
<name>A0AAV9JKD1_9PEZI</name>
<organism evidence="3 4">
    <name type="scientific">Oleoguttula mirabilis</name>
    <dbReference type="NCBI Taxonomy" id="1507867"/>
    <lineage>
        <taxon>Eukaryota</taxon>
        <taxon>Fungi</taxon>
        <taxon>Dikarya</taxon>
        <taxon>Ascomycota</taxon>
        <taxon>Pezizomycotina</taxon>
        <taxon>Dothideomycetes</taxon>
        <taxon>Dothideomycetidae</taxon>
        <taxon>Mycosphaerellales</taxon>
        <taxon>Teratosphaeriaceae</taxon>
        <taxon>Oleoguttula</taxon>
    </lineage>
</organism>
<evidence type="ECO:0000313" key="4">
    <source>
        <dbReference type="Proteomes" id="UP001324427"/>
    </source>
</evidence>
<keyword evidence="2" id="KW-0472">Membrane</keyword>
<dbReference type="AlphaFoldDB" id="A0AAV9JKD1"/>
<feature type="region of interest" description="Disordered" evidence="1">
    <location>
        <begin position="294"/>
        <end position="447"/>
    </location>
</feature>
<sequence length="1111" mass="120415">MEVMASSAGASHELTMKEVYQRLPMIIKRPVHATVGVSVHFFKVGILVVALAGCVAAYCIAIVWICLFWFQTKLLIITAALLQSCLEEQPTHADTGSPATVQEPLKEIPVQTVHEGRDELVKRIKQRERDVEEDIARAAHHEASTVDEEDWSVPSDEAQTEFGEYQQDILPPPAVHGPPLTSVPEAEQAKDLAIATTTDQQDARPDQEQSAPLKAMQLEASEAQQPTLPAGVHRGATRKTAAEPKPAVSKEERKAQVQTAWLSSMNSSTTAATPKTTAVRTTGFSAEQIAEASSFMKGATRGGAKQKSKLHGSTRTAKSPVAATFKPRHADAGPEAVRQSAPTQPEHEHRRGDSATTVPPHLRKAREVRESRESRASAENAQIEPAPVATPDKQALKENKPPRERARSHTAQEQEEERPVLTCTAHRADNDDEEPGLAPVSAGRGTHAETSADDYVAATKAMPAPSFVLSAETQTMKAPAAEGKDGQHETMQPVHRGIFEFDMPKSFNVAPTSAVGAEVERAETQTMDSPASESPDGQHVTMQPMHKGIYDLDTLKSLNVAPTSAVGAEMEGAQQVIISNTPSVSLTISSSHEHTKAVEKAVEVLNEQANRRRKTSLATREQRPSEASPPTEQGIMQDPAIIFASSERTAPVSNGYAHSDLLDLDFTAPPTSLARVPALQRRESSLHPTAPPFFAPSLIAVSSSAQSIHYVEERASCEEADDVYESASYPGWAGGFNAAYGQQHAKFPHGYPNGSSQGQFVQPVPAYGPQQAPARSPYPDDVPPDQYIPQIPNARQPVEALLGCTGADDDASWTLSMTVAEGASDHQLPSGQRSAGTTTFSRAVPIVGFPASSIVPGGQEGSASSIPCSFGEEVRRETGEQLSDVSPTSDVGTQLGGDETTPVNAKKALKEKKQAARYALLAAWYEREAARKKVKGTFSLEGMRALEAATTAYNDKRSGLQHCMGNGVLNEQDAEHFPILSINDLAAPKQRPAGAEEAYREQKAAEEVPKAAEATDDEPAGEQNKLREEVYVALKLYDDTIAYFKRRPPQGRKDARVLLAEGKAKIERGRTYYRKKRDALERRFPHDPWLLEYYEPDPWLGFEAPDVHGSR</sequence>
<evidence type="ECO:0000256" key="2">
    <source>
        <dbReference type="SAM" id="Phobius"/>
    </source>
</evidence>
<feature type="region of interest" description="Disordered" evidence="1">
    <location>
        <begin position="138"/>
        <end position="158"/>
    </location>
</feature>
<evidence type="ECO:0000313" key="3">
    <source>
        <dbReference type="EMBL" id="KAK4545767.1"/>
    </source>
</evidence>
<feature type="compositionally biased region" description="Basic and acidic residues" evidence="1">
    <location>
        <begin position="997"/>
        <end position="1010"/>
    </location>
</feature>
<keyword evidence="2" id="KW-1133">Transmembrane helix</keyword>
<keyword evidence="2" id="KW-0812">Transmembrane</keyword>
<feature type="region of interest" description="Disordered" evidence="1">
    <location>
        <begin position="232"/>
        <end position="253"/>
    </location>
</feature>
<feature type="compositionally biased region" description="Basic and acidic residues" evidence="1">
    <location>
        <begin position="394"/>
        <end position="412"/>
    </location>
</feature>
<accession>A0AAV9JKD1</accession>
<feature type="transmembrane region" description="Helical" evidence="2">
    <location>
        <begin position="46"/>
        <end position="70"/>
    </location>
</feature>
<reference evidence="3 4" key="1">
    <citation type="submission" date="2021-11" db="EMBL/GenBank/DDBJ databases">
        <title>Black yeast isolated from Biological Soil Crust.</title>
        <authorList>
            <person name="Kurbessoian T."/>
        </authorList>
    </citation>
    <scope>NUCLEOTIDE SEQUENCE [LARGE SCALE GENOMIC DNA]</scope>
    <source>
        <strain evidence="3 4">CCFEE 5522</strain>
    </source>
</reference>
<dbReference type="EMBL" id="JAVFHQ010000018">
    <property type="protein sequence ID" value="KAK4545767.1"/>
    <property type="molecule type" value="Genomic_DNA"/>
</dbReference>
<feature type="region of interest" description="Disordered" evidence="1">
    <location>
        <begin position="607"/>
        <end position="635"/>
    </location>
</feature>
<comment type="caution">
    <text evidence="3">The sequence shown here is derived from an EMBL/GenBank/DDBJ whole genome shotgun (WGS) entry which is preliminary data.</text>
</comment>
<keyword evidence="4" id="KW-1185">Reference proteome</keyword>
<feature type="compositionally biased region" description="Basic and acidic residues" evidence="1">
    <location>
        <begin position="365"/>
        <end position="376"/>
    </location>
</feature>